<name>A0A2R6XJJ2_MARPO</name>
<sequence>MARCSGSDLDPPWRWVCYLGDTASWEACFTARGFSPWDEEGCPAAQGPYPLTFARTLRTSTALCRCCMPAALFLREPSLLLGSLGRSYSLLGLAHTISGGERLTSVAKGRGLSLLRPLGPLLGSRLRSPPHGVGSLPWGSCLARRVPRRSRFLAKGWRRVPRRSGAADLRPNSADLHCPLPLLPARCTIFARPPLPAA</sequence>
<accession>A0A2R6XJJ2</accession>
<gene>
    <name evidence="1" type="ORF">MARPO_0012s0154</name>
</gene>
<proteinExistence type="predicted"/>
<reference evidence="2" key="1">
    <citation type="journal article" date="2017" name="Cell">
        <title>Insights into land plant evolution garnered from the Marchantia polymorpha genome.</title>
        <authorList>
            <person name="Bowman J.L."/>
            <person name="Kohchi T."/>
            <person name="Yamato K.T."/>
            <person name="Jenkins J."/>
            <person name="Shu S."/>
            <person name="Ishizaki K."/>
            <person name="Yamaoka S."/>
            <person name="Nishihama R."/>
            <person name="Nakamura Y."/>
            <person name="Berger F."/>
            <person name="Adam C."/>
            <person name="Aki S.S."/>
            <person name="Althoff F."/>
            <person name="Araki T."/>
            <person name="Arteaga-Vazquez M.A."/>
            <person name="Balasubrmanian S."/>
            <person name="Barry K."/>
            <person name="Bauer D."/>
            <person name="Boehm C.R."/>
            <person name="Briginshaw L."/>
            <person name="Caballero-Perez J."/>
            <person name="Catarino B."/>
            <person name="Chen F."/>
            <person name="Chiyoda S."/>
            <person name="Chovatia M."/>
            <person name="Davies K.M."/>
            <person name="Delmans M."/>
            <person name="Demura T."/>
            <person name="Dierschke T."/>
            <person name="Dolan L."/>
            <person name="Dorantes-Acosta A.E."/>
            <person name="Eklund D.M."/>
            <person name="Florent S.N."/>
            <person name="Flores-Sandoval E."/>
            <person name="Fujiyama A."/>
            <person name="Fukuzawa H."/>
            <person name="Galik B."/>
            <person name="Grimanelli D."/>
            <person name="Grimwood J."/>
            <person name="Grossniklaus U."/>
            <person name="Hamada T."/>
            <person name="Haseloff J."/>
            <person name="Hetherington A.J."/>
            <person name="Higo A."/>
            <person name="Hirakawa Y."/>
            <person name="Hundley H.N."/>
            <person name="Ikeda Y."/>
            <person name="Inoue K."/>
            <person name="Inoue S.I."/>
            <person name="Ishida S."/>
            <person name="Jia Q."/>
            <person name="Kakita M."/>
            <person name="Kanazawa T."/>
            <person name="Kawai Y."/>
            <person name="Kawashima T."/>
            <person name="Kennedy M."/>
            <person name="Kinose K."/>
            <person name="Kinoshita T."/>
            <person name="Kohara Y."/>
            <person name="Koide E."/>
            <person name="Komatsu K."/>
            <person name="Kopischke S."/>
            <person name="Kubo M."/>
            <person name="Kyozuka J."/>
            <person name="Lagercrantz U."/>
            <person name="Lin S.S."/>
            <person name="Lindquist E."/>
            <person name="Lipzen A.M."/>
            <person name="Lu C.W."/>
            <person name="De Luna E."/>
            <person name="Martienssen R.A."/>
            <person name="Minamino N."/>
            <person name="Mizutani M."/>
            <person name="Mizutani M."/>
            <person name="Mochizuki N."/>
            <person name="Monte I."/>
            <person name="Mosher R."/>
            <person name="Nagasaki H."/>
            <person name="Nakagami H."/>
            <person name="Naramoto S."/>
            <person name="Nishitani K."/>
            <person name="Ohtani M."/>
            <person name="Okamoto T."/>
            <person name="Okumura M."/>
            <person name="Phillips J."/>
            <person name="Pollak B."/>
            <person name="Reinders A."/>
            <person name="Rovekamp M."/>
            <person name="Sano R."/>
            <person name="Sawa S."/>
            <person name="Schmid M.W."/>
            <person name="Shirakawa M."/>
            <person name="Solano R."/>
            <person name="Spunde A."/>
            <person name="Suetsugu N."/>
            <person name="Sugano S."/>
            <person name="Sugiyama A."/>
            <person name="Sun R."/>
            <person name="Suzuki Y."/>
            <person name="Takenaka M."/>
            <person name="Takezawa D."/>
            <person name="Tomogane H."/>
            <person name="Tsuzuki M."/>
            <person name="Ueda T."/>
            <person name="Umeda M."/>
            <person name="Ward J.M."/>
            <person name="Watanabe Y."/>
            <person name="Yazaki K."/>
            <person name="Yokoyama R."/>
            <person name="Yoshitake Y."/>
            <person name="Yotsui I."/>
            <person name="Zachgo S."/>
            <person name="Schmutz J."/>
        </authorList>
    </citation>
    <scope>NUCLEOTIDE SEQUENCE [LARGE SCALE GENOMIC DNA]</scope>
    <source>
        <strain evidence="2">Tak-1</strain>
    </source>
</reference>
<keyword evidence="2" id="KW-1185">Reference proteome</keyword>
<organism evidence="1 2">
    <name type="scientific">Marchantia polymorpha</name>
    <name type="common">Common liverwort</name>
    <name type="synonym">Marchantia aquatica</name>
    <dbReference type="NCBI Taxonomy" id="3197"/>
    <lineage>
        <taxon>Eukaryota</taxon>
        <taxon>Viridiplantae</taxon>
        <taxon>Streptophyta</taxon>
        <taxon>Embryophyta</taxon>
        <taxon>Marchantiophyta</taxon>
        <taxon>Marchantiopsida</taxon>
        <taxon>Marchantiidae</taxon>
        <taxon>Marchantiales</taxon>
        <taxon>Marchantiaceae</taxon>
        <taxon>Marchantia</taxon>
    </lineage>
</organism>
<dbReference type="Proteomes" id="UP000244005">
    <property type="component" value="Unassembled WGS sequence"/>
</dbReference>
<evidence type="ECO:0000313" key="2">
    <source>
        <dbReference type="Proteomes" id="UP000244005"/>
    </source>
</evidence>
<evidence type="ECO:0000313" key="1">
    <source>
        <dbReference type="EMBL" id="PTQ46226.1"/>
    </source>
</evidence>
<dbReference type="EMBL" id="KZ772684">
    <property type="protein sequence ID" value="PTQ46226.1"/>
    <property type="molecule type" value="Genomic_DNA"/>
</dbReference>
<dbReference type="Gramene" id="Mp8g03640.1">
    <property type="protein sequence ID" value="Mp8g03640.1.cds1"/>
    <property type="gene ID" value="Mp8g03640"/>
</dbReference>
<protein>
    <submittedName>
        <fullName evidence="1">Uncharacterized protein</fullName>
    </submittedName>
</protein>
<dbReference type="AlphaFoldDB" id="A0A2R6XJJ2"/>